<name>A0A0F9A5A5_9ZZZZ</name>
<comment type="caution">
    <text evidence="1">The sequence shown here is derived from an EMBL/GenBank/DDBJ whole genome shotgun (WGS) entry which is preliminary data.</text>
</comment>
<gene>
    <name evidence="1" type="ORF">LCGC14_2613820</name>
</gene>
<proteinExistence type="predicted"/>
<accession>A0A0F9A5A5</accession>
<evidence type="ECO:0000313" key="1">
    <source>
        <dbReference type="EMBL" id="KKL04665.1"/>
    </source>
</evidence>
<dbReference type="EMBL" id="LAZR01044430">
    <property type="protein sequence ID" value="KKL04665.1"/>
    <property type="molecule type" value="Genomic_DNA"/>
</dbReference>
<dbReference type="AlphaFoldDB" id="A0A0F9A5A5"/>
<protein>
    <submittedName>
        <fullName evidence="1">Uncharacterized protein</fullName>
    </submittedName>
</protein>
<organism evidence="1">
    <name type="scientific">marine sediment metagenome</name>
    <dbReference type="NCBI Taxonomy" id="412755"/>
    <lineage>
        <taxon>unclassified sequences</taxon>
        <taxon>metagenomes</taxon>
        <taxon>ecological metagenomes</taxon>
    </lineage>
</organism>
<sequence length="87" mass="9453">MENSAPERPVLDCDRAAWVKQSLEALVAASVHLSTLRCGYPQSQSAMFQMATAGAIQGAAREIVRTLGFEPGVNLENWIPPNQKLTL</sequence>
<reference evidence="1" key="1">
    <citation type="journal article" date="2015" name="Nature">
        <title>Complex archaea that bridge the gap between prokaryotes and eukaryotes.</title>
        <authorList>
            <person name="Spang A."/>
            <person name="Saw J.H."/>
            <person name="Jorgensen S.L."/>
            <person name="Zaremba-Niedzwiedzka K."/>
            <person name="Martijn J."/>
            <person name="Lind A.E."/>
            <person name="van Eijk R."/>
            <person name="Schleper C."/>
            <person name="Guy L."/>
            <person name="Ettema T.J."/>
        </authorList>
    </citation>
    <scope>NUCLEOTIDE SEQUENCE</scope>
</reference>